<dbReference type="PANTHER" id="PTHR10889:SF1">
    <property type="entry name" value="DEOXYRIBOSE-PHOSPHATE ALDOLASE"/>
    <property type="match status" value="1"/>
</dbReference>
<dbReference type="Gene3D" id="3.20.20.70">
    <property type="entry name" value="Aldolase class I"/>
    <property type="match status" value="1"/>
</dbReference>
<feature type="active site" description="Proton donor/acceptor" evidence="6">
    <location>
        <position position="216"/>
    </location>
</feature>
<feature type="active site" description="Schiff-base intermediate with acetaldehyde" evidence="6">
    <location>
        <position position="188"/>
    </location>
</feature>
<dbReference type="NCBIfam" id="TIGR00126">
    <property type="entry name" value="deoC"/>
    <property type="match status" value="1"/>
</dbReference>
<dbReference type="GO" id="GO:0004139">
    <property type="term" value="F:deoxyribose-phosphate aldolase activity"/>
    <property type="evidence" value="ECO:0007669"/>
    <property type="project" value="UniProtKB-UniRule"/>
</dbReference>
<dbReference type="GO" id="GO:0009264">
    <property type="term" value="P:deoxyribonucleotide catabolic process"/>
    <property type="evidence" value="ECO:0007669"/>
    <property type="project" value="UniProtKB-UniRule"/>
</dbReference>
<comment type="subcellular location">
    <subcellularLocation>
        <location evidence="6">Cytoplasm</location>
    </subcellularLocation>
</comment>
<evidence type="ECO:0000256" key="1">
    <source>
        <dbReference type="ARBA" id="ARBA00010936"/>
    </source>
</evidence>
<dbReference type="Pfam" id="PF01791">
    <property type="entry name" value="DeoC"/>
    <property type="match status" value="1"/>
</dbReference>
<dbReference type="GO" id="GO:0006018">
    <property type="term" value="P:2-deoxyribose 1-phosphate catabolic process"/>
    <property type="evidence" value="ECO:0007669"/>
    <property type="project" value="UniProtKB-UniRule"/>
</dbReference>
<dbReference type="InterPro" id="IPR002915">
    <property type="entry name" value="DeoC/FbaB/LacD_aldolase"/>
</dbReference>
<comment type="similarity">
    <text evidence="1 6">Belongs to the DeoC/FbaB aldolase family. DeoC type 1 subfamily.</text>
</comment>
<evidence type="ECO:0000313" key="8">
    <source>
        <dbReference type="EMBL" id="HHR96963.1"/>
    </source>
</evidence>
<keyword evidence="2 6" id="KW-0963">Cytoplasm</keyword>
<dbReference type="HAMAP" id="MF_00114">
    <property type="entry name" value="DeoC_type1"/>
    <property type="match status" value="1"/>
</dbReference>
<proteinExistence type="inferred from homology"/>
<comment type="function">
    <text evidence="6">Catalyzes a reversible aldol reaction between acetaldehyde and D-glyceraldehyde 3-phosphate to generate 2-deoxy-D-ribose 5-phosphate.</text>
</comment>
<dbReference type="SMART" id="SM01133">
    <property type="entry name" value="DeoC"/>
    <property type="match status" value="1"/>
</dbReference>
<dbReference type="SUPFAM" id="SSF51569">
    <property type="entry name" value="Aldolase"/>
    <property type="match status" value="1"/>
</dbReference>
<feature type="active site" description="Proton donor/acceptor" evidence="6">
    <location>
        <position position="124"/>
    </location>
</feature>
<keyword evidence="4 6" id="KW-0704">Schiff base</keyword>
<sequence>MQGFKHYYDYIVCTTYGVDDIVLKSLEEVIQRLDPKDFAQYLDNTLLNFDVPISTVLSYIKDTEVYGFKCLVLSPYHANYVLSNKLAENINICSVVGFPMGFTLTKVKVFEAEELLVKGVKEIDIVMNIQGFKSGRYEEVLEDLKSVVDIAKVYGAIAKIIIESPLLTYEEKVKAVDIVIKSGADYVKTSTGILSKTNLKDVYDLIKISSGRVKVKAAGGFRHAIETLLAIAIGANRIGTSTAAQIFKEYLKLREEATEKK</sequence>
<comment type="pathway">
    <text evidence="6">Carbohydrate degradation; 2-deoxy-D-ribose 1-phosphate degradation; D-glyceraldehyde 3-phosphate and acetaldehyde from 2-deoxy-alpha-D-ribose 1-phosphate: step 2/2.</text>
</comment>
<name>A0A7C5UUE8_9CREN</name>
<keyword evidence="3 6" id="KW-0456">Lyase</keyword>
<dbReference type="EMBL" id="DRUB01000184">
    <property type="protein sequence ID" value="HHR96963.1"/>
    <property type="molecule type" value="Genomic_DNA"/>
</dbReference>
<gene>
    <name evidence="6 8" type="primary">deoC</name>
    <name evidence="7" type="ORF">ENL47_08300</name>
    <name evidence="8" type="ORF">ENL47_09275</name>
</gene>
<organism evidence="8">
    <name type="scientific">Ignisphaera aggregans</name>
    <dbReference type="NCBI Taxonomy" id="334771"/>
    <lineage>
        <taxon>Archaea</taxon>
        <taxon>Thermoproteota</taxon>
        <taxon>Thermoprotei</taxon>
        <taxon>Desulfurococcales</taxon>
        <taxon>Desulfurococcaceae</taxon>
        <taxon>Ignisphaera</taxon>
    </lineage>
</organism>
<reference evidence="8" key="1">
    <citation type="journal article" date="2020" name="mSystems">
        <title>Genome- and Community-Level Interaction Insights into Carbon Utilization and Element Cycling Functions of Hydrothermarchaeota in Hydrothermal Sediment.</title>
        <authorList>
            <person name="Zhou Z."/>
            <person name="Liu Y."/>
            <person name="Xu W."/>
            <person name="Pan J."/>
            <person name="Luo Z.H."/>
            <person name="Li M."/>
        </authorList>
    </citation>
    <scope>NUCLEOTIDE SEQUENCE [LARGE SCALE GENOMIC DNA]</scope>
    <source>
        <strain evidence="8">SpSt-1</strain>
    </source>
</reference>
<dbReference type="PIRSF" id="PIRSF001357">
    <property type="entry name" value="DeoC"/>
    <property type="match status" value="1"/>
</dbReference>
<dbReference type="UniPathway" id="UPA00002">
    <property type="reaction ID" value="UER00468"/>
</dbReference>
<evidence type="ECO:0000256" key="4">
    <source>
        <dbReference type="ARBA" id="ARBA00023270"/>
    </source>
</evidence>
<dbReference type="InterPro" id="IPR013785">
    <property type="entry name" value="Aldolase_TIM"/>
</dbReference>
<dbReference type="GO" id="GO:0005737">
    <property type="term" value="C:cytoplasm"/>
    <property type="evidence" value="ECO:0007669"/>
    <property type="project" value="UniProtKB-SubCell"/>
</dbReference>
<evidence type="ECO:0000256" key="3">
    <source>
        <dbReference type="ARBA" id="ARBA00023239"/>
    </source>
</evidence>
<dbReference type="InterPro" id="IPR028581">
    <property type="entry name" value="DeoC_typeI"/>
</dbReference>
<evidence type="ECO:0000256" key="5">
    <source>
        <dbReference type="ARBA" id="ARBA00048791"/>
    </source>
</evidence>
<dbReference type="EMBL" id="DRUB01000166">
    <property type="protein sequence ID" value="HHR96783.1"/>
    <property type="molecule type" value="Genomic_DNA"/>
</dbReference>
<accession>A0A7C5UUE8</accession>
<protein>
    <recommendedName>
        <fullName evidence="6">Deoxyribose-phosphate aldolase</fullName>
        <shortName evidence="6">DERA</shortName>
        <ecNumber evidence="6">4.1.2.4</ecNumber>
    </recommendedName>
    <alternativeName>
        <fullName evidence="6">2-deoxy-D-ribose 5-phosphate aldolase</fullName>
    </alternativeName>
    <alternativeName>
        <fullName evidence="6">Phosphodeoxyriboaldolase</fullName>
        <shortName evidence="6">Deoxyriboaldolase</shortName>
    </alternativeName>
</protein>
<evidence type="ECO:0000313" key="7">
    <source>
        <dbReference type="EMBL" id="HHR96783.1"/>
    </source>
</evidence>
<comment type="catalytic activity">
    <reaction evidence="5 6">
        <text>2-deoxy-D-ribose 5-phosphate = D-glyceraldehyde 3-phosphate + acetaldehyde</text>
        <dbReference type="Rhea" id="RHEA:12821"/>
        <dbReference type="ChEBI" id="CHEBI:15343"/>
        <dbReference type="ChEBI" id="CHEBI:59776"/>
        <dbReference type="ChEBI" id="CHEBI:62877"/>
        <dbReference type="EC" id="4.1.2.4"/>
    </reaction>
</comment>
<dbReference type="PANTHER" id="PTHR10889">
    <property type="entry name" value="DEOXYRIBOSE-PHOSPHATE ALDOLASE"/>
    <property type="match status" value="1"/>
</dbReference>
<dbReference type="AlphaFoldDB" id="A0A7C5UUE8"/>
<dbReference type="EC" id="4.1.2.4" evidence="6"/>
<evidence type="ECO:0000256" key="6">
    <source>
        <dbReference type="HAMAP-Rule" id="MF_00114"/>
    </source>
</evidence>
<dbReference type="InterPro" id="IPR011343">
    <property type="entry name" value="DeoC"/>
</dbReference>
<evidence type="ECO:0000256" key="2">
    <source>
        <dbReference type="ARBA" id="ARBA00022490"/>
    </source>
</evidence>
<comment type="caution">
    <text evidence="8">The sequence shown here is derived from an EMBL/GenBank/DDBJ whole genome shotgun (WGS) entry which is preliminary data.</text>
</comment>
<dbReference type="GO" id="GO:0016052">
    <property type="term" value="P:carbohydrate catabolic process"/>
    <property type="evidence" value="ECO:0007669"/>
    <property type="project" value="TreeGrafter"/>
</dbReference>